<accession>A0A8C3BWG9</accession>
<sequence>MANYGYGSEKLSICTYWCLCSEEDLSELRACFLFNAYLPSTRLRLFLLLPLRLTRAAPTGAPVQKARYKRVRCRPDAWSPNCIEEKEPWFLPHDVHTVPMKSDQMSDIFPLSEEESGSGLDTALEMETASGSGAEAILAPRAARGPELPPGLGLRLSEEALLL</sequence>
<dbReference type="Ensembl" id="ENSCMMT00000012174.1">
    <property type="protein sequence ID" value="ENSCMMP00000011071.1"/>
    <property type="gene ID" value="ENSCMMG00000006974.1"/>
</dbReference>
<evidence type="ECO:0000313" key="2">
    <source>
        <dbReference type="Proteomes" id="UP000694556"/>
    </source>
</evidence>
<dbReference type="Pfam" id="PF04360">
    <property type="entry name" value="Serglycin"/>
    <property type="match status" value="1"/>
</dbReference>
<dbReference type="AlphaFoldDB" id="A0A8C3BWG9"/>
<keyword evidence="2" id="KW-1185">Reference proteome</keyword>
<protein>
    <recommendedName>
        <fullName evidence="3">Serglycin</fullName>
    </recommendedName>
</protein>
<reference evidence="1" key="2">
    <citation type="submission" date="2025-08" db="UniProtKB">
        <authorList>
            <consortium name="Ensembl"/>
        </authorList>
    </citation>
    <scope>IDENTIFICATION</scope>
</reference>
<dbReference type="InterPro" id="IPR007455">
    <property type="entry name" value="Serglycin"/>
</dbReference>
<evidence type="ECO:0000313" key="1">
    <source>
        <dbReference type="Ensembl" id="ENSCMMP00000011071.1"/>
    </source>
</evidence>
<organism evidence="1 2">
    <name type="scientific">Cairina moschata</name>
    <name type="common">Muscovy duck</name>
    <dbReference type="NCBI Taxonomy" id="8855"/>
    <lineage>
        <taxon>Eukaryota</taxon>
        <taxon>Metazoa</taxon>
        <taxon>Chordata</taxon>
        <taxon>Craniata</taxon>
        <taxon>Vertebrata</taxon>
        <taxon>Euteleostomi</taxon>
        <taxon>Archelosauria</taxon>
        <taxon>Archosauria</taxon>
        <taxon>Dinosauria</taxon>
        <taxon>Saurischia</taxon>
        <taxon>Theropoda</taxon>
        <taxon>Coelurosauria</taxon>
        <taxon>Aves</taxon>
        <taxon>Neognathae</taxon>
        <taxon>Galloanserae</taxon>
        <taxon>Anseriformes</taxon>
        <taxon>Anatidae</taxon>
        <taxon>Anatinae</taxon>
        <taxon>Cairina</taxon>
    </lineage>
</organism>
<proteinExistence type="predicted"/>
<reference evidence="1" key="3">
    <citation type="submission" date="2025-09" db="UniProtKB">
        <authorList>
            <consortium name="Ensembl"/>
        </authorList>
    </citation>
    <scope>IDENTIFICATION</scope>
</reference>
<name>A0A8C3BWG9_CAIMO</name>
<dbReference type="Proteomes" id="UP000694556">
    <property type="component" value="Chromosome 6"/>
</dbReference>
<evidence type="ECO:0008006" key="3">
    <source>
        <dbReference type="Google" id="ProtNLM"/>
    </source>
</evidence>
<reference evidence="1" key="1">
    <citation type="submission" date="2018-09" db="EMBL/GenBank/DDBJ databases">
        <title>Common duck and Muscovy duck high density SNP chip.</title>
        <authorList>
            <person name="Vignal A."/>
            <person name="Thebault N."/>
            <person name="Warren W.C."/>
        </authorList>
    </citation>
    <scope>NUCLEOTIDE SEQUENCE [LARGE SCALE GENOMIC DNA]</scope>
</reference>